<dbReference type="EMBL" id="JAEAOA010001024">
    <property type="protein sequence ID" value="KAK3610485.1"/>
    <property type="molecule type" value="Genomic_DNA"/>
</dbReference>
<keyword evidence="3 5" id="KW-0732">Signal</keyword>
<gene>
    <name evidence="7" type="ORF">CHS0354_016675</name>
</gene>
<comment type="caution">
    <text evidence="7">The sequence shown here is derived from an EMBL/GenBank/DDBJ whole genome shotgun (WGS) entry which is preliminary data.</text>
</comment>
<evidence type="ECO:0000256" key="3">
    <source>
        <dbReference type="ARBA" id="ARBA00022729"/>
    </source>
</evidence>
<sequence>MLLLTFLLLIQSVLADFTAGERTVSQNGDDDIEMFEFMHMIHSELMEMKQEQYKMKSVQDELSTTKKELLKTQSEFSIMQKELKRRVHDLEDKNRHLEIHMQKLMTSCRVDNIPINRTFTEAMNLGHKRSDQNSVSDYLQGEKTGNVRKAIIRRSTSGKIGFTARLTNTMSSIGALRTIVFDDVYGNAGNGYDVSSGMFHAPVAGMYVILVTVANEDGDQTPDLEVVHNASPLCRTTSPPNTYGASPCNAIAHLNAGDAVWIRVSIHHPRDIIRGNYYSTFSVGLLSSDDESRPSS</sequence>
<dbReference type="SMART" id="SM00110">
    <property type="entry name" value="C1Q"/>
    <property type="match status" value="1"/>
</dbReference>
<keyword evidence="8" id="KW-1185">Reference proteome</keyword>
<dbReference type="InterPro" id="IPR050822">
    <property type="entry name" value="Cerebellin_Synaptic_Org"/>
</dbReference>
<feature type="coiled-coil region" evidence="4">
    <location>
        <begin position="48"/>
        <end position="100"/>
    </location>
</feature>
<feature type="domain" description="C1q" evidence="6">
    <location>
        <begin position="155"/>
        <end position="292"/>
    </location>
</feature>
<keyword evidence="4" id="KW-0175">Coiled coil</keyword>
<accession>A0AAE0WEJ8</accession>
<reference evidence="7" key="2">
    <citation type="journal article" date="2021" name="Genome Biol. Evol.">
        <title>Developing a high-quality reference genome for a parasitic bivalve with doubly uniparental inheritance (Bivalvia: Unionida).</title>
        <authorList>
            <person name="Smith C.H."/>
        </authorList>
    </citation>
    <scope>NUCLEOTIDE SEQUENCE</scope>
    <source>
        <strain evidence="7">CHS0354</strain>
        <tissue evidence="7">Mantle</tissue>
    </source>
</reference>
<reference evidence="7" key="1">
    <citation type="journal article" date="2021" name="Genome Biol. Evol.">
        <title>A High-Quality Reference Genome for a Parasitic Bivalve with Doubly Uniparental Inheritance (Bivalvia: Unionida).</title>
        <authorList>
            <person name="Smith C.H."/>
        </authorList>
    </citation>
    <scope>NUCLEOTIDE SEQUENCE</scope>
    <source>
        <strain evidence="7">CHS0354</strain>
    </source>
</reference>
<feature type="chain" id="PRO_5042064197" description="C1q domain-containing protein" evidence="5">
    <location>
        <begin position="16"/>
        <end position="296"/>
    </location>
</feature>
<organism evidence="7 8">
    <name type="scientific">Potamilus streckersoni</name>
    <dbReference type="NCBI Taxonomy" id="2493646"/>
    <lineage>
        <taxon>Eukaryota</taxon>
        <taxon>Metazoa</taxon>
        <taxon>Spiralia</taxon>
        <taxon>Lophotrochozoa</taxon>
        <taxon>Mollusca</taxon>
        <taxon>Bivalvia</taxon>
        <taxon>Autobranchia</taxon>
        <taxon>Heteroconchia</taxon>
        <taxon>Palaeoheterodonta</taxon>
        <taxon>Unionida</taxon>
        <taxon>Unionoidea</taxon>
        <taxon>Unionidae</taxon>
        <taxon>Ambleminae</taxon>
        <taxon>Lampsilini</taxon>
        <taxon>Potamilus</taxon>
    </lineage>
</organism>
<reference evidence="7" key="3">
    <citation type="submission" date="2023-05" db="EMBL/GenBank/DDBJ databases">
        <authorList>
            <person name="Smith C.H."/>
        </authorList>
    </citation>
    <scope>NUCLEOTIDE SEQUENCE</scope>
    <source>
        <strain evidence="7">CHS0354</strain>
        <tissue evidence="7">Mantle</tissue>
    </source>
</reference>
<evidence type="ECO:0000313" key="8">
    <source>
        <dbReference type="Proteomes" id="UP001195483"/>
    </source>
</evidence>
<evidence type="ECO:0000259" key="6">
    <source>
        <dbReference type="PROSITE" id="PS50871"/>
    </source>
</evidence>
<evidence type="ECO:0000313" key="7">
    <source>
        <dbReference type="EMBL" id="KAK3610485.1"/>
    </source>
</evidence>
<protein>
    <recommendedName>
        <fullName evidence="6">C1q domain-containing protein</fullName>
    </recommendedName>
</protein>
<evidence type="ECO:0000256" key="2">
    <source>
        <dbReference type="ARBA" id="ARBA00022525"/>
    </source>
</evidence>
<dbReference type="PANTHER" id="PTHR22923">
    <property type="entry name" value="CEREBELLIN-RELATED"/>
    <property type="match status" value="1"/>
</dbReference>
<proteinExistence type="predicted"/>
<dbReference type="Proteomes" id="UP001195483">
    <property type="component" value="Unassembled WGS sequence"/>
</dbReference>
<evidence type="ECO:0000256" key="4">
    <source>
        <dbReference type="SAM" id="Coils"/>
    </source>
</evidence>
<evidence type="ECO:0000256" key="1">
    <source>
        <dbReference type="ARBA" id="ARBA00004613"/>
    </source>
</evidence>
<name>A0AAE0WEJ8_9BIVA</name>
<dbReference type="InterPro" id="IPR001073">
    <property type="entry name" value="C1q_dom"/>
</dbReference>
<evidence type="ECO:0000256" key="5">
    <source>
        <dbReference type="SAM" id="SignalP"/>
    </source>
</evidence>
<dbReference type="PANTHER" id="PTHR22923:SF116">
    <property type="entry name" value="C1Q DOMAIN-CONTAINING PROTEIN"/>
    <property type="match status" value="1"/>
</dbReference>
<dbReference type="SUPFAM" id="SSF49842">
    <property type="entry name" value="TNF-like"/>
    <property type="match status" value="1"/>
</dbReference>
<keyword evidence="2" id="KW-0964">Secreted</keyword>
<feature type="signal peptide" evidence="5">
    <location>
        <begin position="1"/>
        <end position="15"/>
    </location>
</feature>
<dbReference type="GO" id="GO:0005576">
    <property type="term" value="C:extracellular region"/>
    <property type="evidence" value="ECO:0007669"/>
    <property type="project" value="UniProtKB-SubCell"/>
</dbReference>
<dbReference type="Pfam" id="PF00386">
    <property type="entry name" value="C1q"/>
    <property type="match status" value="1"/>
</dbReference>
<dbReference type="Gene3D" id="2.60.120.40">
    <property type="match status" value="1"/>
</dbReference>
<dbReference type="AlphaFoldDB" id="A0AAE0WEJ8"/>
<dbReference type="InterPro" id="IPR008983">
    <property type="entry name" value="Tumour_necrosis_fac-like_dom"/>
</dbReference>
<dbReference type="PROSITE" id="PS50871">
    <property type="entry name" value="C1Q"/>
    <property type="match status" value="1"/>
</dbReference>
<comment type="subcellular location">
    <subcellularLocation>
        <location evidence="1">Secreted</location>
    </subcellularLocation>
</comment>